<feature type="domain" description="DUF3048" evidence="4">
    <location>
        <begin position="223"/>
        <end position="331"/>
    </location>
</feature>
<feature type="domain" description="DUF3048" evidence="3">
    <location>
        <begin position="62"/>
        <end position="194"/>
    </location>
</feature>
<dbReference type="Pfam" id="PF17479">
    <property type="entry name" value="DUF3048_C"/>
    <property type="match status" value="1"/>
</dbReference>
<name>A0A418KR16_9ACTN</name>
<dbReference type="Proteomes" id="UP000284057">
    <property type="component" value="Unassembled WGS sequence"/>
</dbReference>
<keyword evidence="2" id="KW-0732">Signal</keyword>
<evidence type="ECO:0000256" key="2">
    <source>
        <dbReference type="SAM" id="SignalP"/>
    </source>
</evidence>
<dbReference type="AlphaFoldDB" id="A0A418KR16"/>
<dbReference type="Pfam" id="PF11258">
    <property type="entry name" value="DUF3048"/>
    <property type="match status" value="1"/>
</dbReference>
<accession>A0A418KR16</accession>
<dbReference type="InterPro" id="IPR021416">
    <property type="entry name" value="DUF3048_N"/>
</dbReference>
<dbReference type="Gene3D" id="3.50.90.10">
    <property type="entry name" value="YerB-like"/>
    <property type="match status" value="1"/>
</dbReference>
<proteinExistence type="predicted"/>
<comment type="caution">
    <text evidence="5">The sequence shown here is derived from an EMBL/GenBank/DDBJ whole genome shotgun (WGS) entry which is preliminary data.</text>
</comment>
<feature type="region of interest" description="Disordered" evidence="1">
    <location>
        <begin position="34"/>
        <end position="59"/>
    </location>
</feature>
<feature type="chain" id="PRO_5038391978" evidence="2">
    <location>
        <begin position="34"/>
        <end position="343"/>
    </location>
</feature>
<evidence type="ECO:0000313" key="5">
    <source>
        <dbReference type="EMBL" id="RIQ23111.1"/>
    </source>
</evidence>
<keyword evidence="6" id="KW-1185">Reference proteome</keyword>
<dbReference type="EMBL" id="QUAL01000127">
    <property type="protein sequence ID" value="RIQ23111.1"/>
    <property type="molecule type" value="Genomic_DNA"/>
</dbReference>
<feature type="signal peptide" evidence="2">
    <location>
        <begin position="1"/>
        <end position="33"/>
    </location>
</feature>
<organism evidence="5 6">
    <name type="scientific">Jiangella rhizosphaerae</name>
    <dbReference type="NCBI Taxonomy" id="2293569"/>
    <lineage>
        <taxon>Bacteria</taxon>
        <taxon>Bacillati</taxon>
        <taxon>Actinomycetota</taxon>
        <taxon>Actinomycetes</taxon>
        <taxon>Jiangellales</taxon>
        <taxon>Jiangellaceae</taxon>
        <taxon>Jiangella</taxon>
    </lineage>
</organism>
<evidence type="ECO:0000256" key="1">
    <source>
        <dbReference type="SAM" id="MobiDB-lite"/>
    </source>
</evidence>
<evidence type="ECO:0000259" key="4">
    <source>
        <dbReference type="Pfam" id="PF17479"/>
    </source>
</evidence>
<dbReference type="SUPFAM" id="SSF159774">
    <property type="entry name" value="YerB-like"/>
    <property type="match status" value="1"/>
</dbReference>
<evidence type="ECO:0000313" key="6">
    <source>
        <dbReference type="Proteomes" id="UP000284057"/>
    </source>
</evidence>
<dbReference type="InterPro" id="IPR035328">
    <property type="entry name" value="DUF3048_C"/>
</dbReference>
<dbReference type="InterPro" id="IPR023158">
    <property type="entry name" value="YerB-like_sf"/>
</dbReference>
<sequence>MSPAVGQRPRVTTASALVTAGVLLLAACGGGTATPAPTPSAPLASATATPTPTPTPAPVWPLTGLPAPSAAVAAEPALVVKIDNTRPAAPQIGLSSADLVVEELVEGGLTRLAALFQSAMPPVAGPVRSVRTTDAGIALPAGGVLVASGGAERVLKALGEAGLTVLSGGGNGLSRDHSRPAPYNVMLDPAEALAGLPAGAGVPVGPYLPWGTPPAGRPVGGADVTFSGAHTSRWTWADGVWVLDGDHAAEGDRFGPATVLVLRVEVRDAGYEDPAGNPVPETVLVGSGAATLLTAGAAADGTWSKTSAAAPLTLADASGAPMHVPPGRVWIELVPTSGSVTLR</sequence>
<feature type="compositionally biased region" description="Low complexity" evidence="1">
    <location>
        <begin position="41"/>
        <end position="50"/>
    </location>
</feature>
<protein>
    <submittedName>
        <fullName evidence="5">DUF3048 domain-containing protein</fullName>
    </submittedName>
</protein>
<gene>
    <name evidence="5" type="ORF">DY240_12950</name>
</gene>
<evidence type="ECO:0000259" key="3">
    <source>
        <dbReference type="Pfam" id="PF11258"/>
    </source>
</evidence>
<reference evidence="5 6" key="1">
    <citation type="submission" date="2018-09" db="EMBL/GenBank/DDBJ databases">
        <title>Isolation, diversity and antifungal activity of actinobacteria from wheat.</title>
        <authorList>
            <person name="Han C."/>
        </authorList>
    </citation>
    <scope>NUCLEOTIDE SEQUENCE [LARGE SCALE GENOMIC DNA]</scope>
    <source>
        <strain evidence="5 6">NEAU-YY265</strain>
    </source>
</reference>